<organism evidence="3 4">
    <name type="scientific">Septoria linicola</name>
    <dbReference type="NCBI Taxonomy" id="215465"/>
    <lineage>
        <taxon>Eukaryota</taxon>
        <taxon>Fungi</taxon>
        <taxon>Dikarya</taxon>
        <taxon>Ascomycota</taxon>
        <taxon>Pezizomycotina</taxon>
        <taxon>Dothideomycetes</taxon>
        <taxon>Dothideomycetidae</taxon>
        <taxon>Mycosphaerellales</taxon>
        <taxon>Mycosphaerellaceae</taxon>
        <taxon>Septoria</taxon>
    </lineage>
</organism>
<dbReference type="GO" id="GO:0016236">
    <property type="term" value="P:macroautophagy"/>
    <property type="evidence" value="ECO:0007669"/>
    <property type="project" value="TreeGrafter"/>
</dbReference>
<sequence>MQFKTLLFAASAALVSAQEPVALADALSSTPELSQLLEILGGFPDLVSTLGNASNITIFAPSNDALTEAASALEALQSTPDAIAALLTYHVVNGSIMAANITETPTFVHTLLANETYTQVTDGQVIGARLEGENVVIQSGLGGSANVTTADIAITNGSVVHIIDSVLAIPQNLYLTALQANLTAVAGALNATNLTEPLIESSDITVFAPTTEAFDDIASALANLTAEDAAAILGYHVINGTVAYSSLLGNTSIAASSGQDLNITVIDGAVFVNAARVIAADVLIANGVVHVIDSVLNPNSTLTPDPSNEDSVVQFDGATDEGEVAYTSNIPAASTMLVTTTANVAEGYTAVPTENLASLSSAAAEGTSSAGAPRMTGAVAAAVLFGAAGFAAQM</sequence>
<dbReference type="Proteomes" id="UP001056384">
    <property type="component" value="Chromosome 4"/>
</dbReference>
<name>A0A9Q9AQP9_9PEZI</name>
<evidence type="ECO:0000256" key="1">
    <source>
        <dbReference type="SAM" id="SignalP"/>
    </source>
</evidence>
<accession>A0A9Q9AQP9</accession>
<evidence type="ECO:0000313" key="4">
    <source>
        <dbReference type="Proteomes" id="UP001056384"/>
    </source>
</evidence>
<protein>
    <submittedName>
        <fullName evidence="3">FAS1 domain-containing protein</fullName>
    </submittedName>
</protein>
<dbReference type="OrthoDB" id="286301at2759"/>
<feature type="chain" id="PRO_5040387012" evidence="1">
    <location>
        <begin position="18"/>
        <end position="394"/>
    </location>
</feature>
<dbReference type="PANTHER" id="PTHR10900">
    <property type="entry name" value="PERIOSTIN-RELATED"/>
    <property type="match status" value="1"/>
</dbReference>
<feature type="domain" description="FAS1" evidence="2">
    <location>
        <begin position="20"/>
        <end position="167"/>
    </location>
</feature>
<dbReference type="SUPFAM" id="SSF82153">
    <property type="entry name" value="FAS1 domain"/>
    <property type="match status" value="2"/>
</dbReference>
<gene>
    <name evidence="3" type="ORF">Slin15195_G060530</name>
</gene>
<dbReference type="EMBL" id="CP099421">
    <property type="protein sequence ID" value="USW52734.1"/>
    <property type="molecule type" value="Genomic_DNA"/>
</dbReference>
<dbReference type="GO" id="GO:0000329">
    <property type="term" value="C:fungal-type vacuole membrane"/>
    <property type="evidence" value="ECO:0007669"/>
    <property type="project" value="TreeGrafter"/>
</dbReference>
<keyword evidence="1" id="KW-0732">Signal</keyword>
<dbReference type="PROSITE" id="PS50213">
    <property type="entry name" value="FAS1"/>
    <property type="match status" value="2"/>
</dbReference>
<evidence type="ECO:0000313" key="3">
    <source>
        <dbReference type="EMBL" id="USW52734.1"/>
    </source>
</evidence>
<proteinExistence type="predicted"/>
<dbReference type="InterPro" id="IPR050904">
    <property type="entry name" value="Adhesion/Biosynth-related"/>
</dbReference>
<dbReference type="InterPro" id="IPR000782">
    <property type="entry name" value="FAS1_domain"/>
</dbReference>
<dbReference type="FunFam" id="2.30.180.10:FF:000032">
    <property type="entry name" value="Fasciclin domain-containing protein, putative"/>
    <property type="match status" value="1"/>
</dbReference>
<feature type="signal peptide" evidence="1">
    <location>
        <begin position="1"/>
        <end position="17"/>
    </location>
</feature>
<evidence type="ECO:0000259" key="2">
    <source>
        <dbReference type="PROSITE" id="PS50213"/>
    </source>
</evidence>
<dbReference type="Pfam" id="PF02469">
    <property type="entry name" value="Fasciclin"/>
    <property type="match status" value="2"/>
</dbReference>
<dbReference type="AlphaFoldDB" id="A0A9Q9AQP9"/>
<dbReference type="Gene3D" id="2.30.180.10">
    <property type="entry name" value="FAS1 domain"/>
    <property type="match status" value="2"/>
</dbReference>
<dbReference type="SMART" id="SM00554">
    <property type="entry name" value="FAS1"/>
    <property type="match status" value="2"/>
</dbReference>
<reference evidence="3" key="1">
    <citation type="submission" date="2022-06" db="EMBL/GenBank/DDBJ databases">
        <title>Complete genome sequences of two strains of the flax pathogen Septoria linicola.</title>
        <authorList>
            <person name="Lapalu N."/>
            <person name="Simon A."/>
            <person name="Demenou B."/>
            <person name="Paumier D."/>
            <person name="Guillot M.-P."/>
            <person name="Gout L."/>
            <person name="Valade R."/>
        </authorList>
    </citation>
    <scope>NUCLEOTIDE SEQUENCE</scope>
    <source>
        <strain evidence="3">SE15195</strain>
    </source>
</reference>
<feature type="domain" description="FAS1" evidence="2">
    <location>
        <begin position="169"/>
        <end position="296"/>
    </location>
</feature>
<dbReference type="InterPro" id="IPR036378">
    <property type="entry name" value="FAS1_dom_sf"/>
</dbReference>
<dbReference type="PANTHER" id="PTHR10900:SF77">
    <property type="entry name" value="FI19380P1"/>
    <property type="match status" value="1"/>
</dbReference>
<keyword evidence="4" id="KW-1185">Reference proteome</keyword>